<keyword evidence="2" id="KW-1185">Reference proteome</keyword>
<accession>A0ACC0FUN6</accession>
<gene>
    <name evidence="1" type="ORF">LOK49_LG12G02183</name>
</gene>
<evidence type="ECO:0000313" key="1">
    <source>
        <dbReference type="EMBL" id="KAI7991101.1"/>
    </source>
</evidence>
<sequence length="417" mass="47893">MPEGVARELEKIEAAFLWGSNDLKRKVHLVKWGEVSKSLDQGGLGIRRLRDVNACLLLKWWWKFGTQVNSLWRRAICSKYNIDESNWHPPLKSSYKHSRVWKDILAIGIHNTNIYNLYIDNCQIQVGDGSRIKFWHDIWCGSSSLKSTFPLLFNLSTDQEGSLQQFMARKSNPNNWNFPIRRVLFTWEVEEEANLLCLLSSAPPLTIGRADHLIWALSSATPGVSSVASLYSATNSILGPHFKICKHIWNGAIPPKVSFFSWLAWKNKIKTAVFMHRIGILDASASFNCPFCCSVPESAVHILLHCPFSWLIWSSIINEWGLSWCIHGSVGDLLQWWMAVKFKNFHRLIWRAIPLIVLWSLWKLRNECVFAEAHPNFSVMSENIKIRAALWLKASIKNLPYSVNDLTFNWGQIRGCS</sequence>
<protein>
    <submittedName>
        <fullName evidence="1">Ribonuclease H protein</fullName>
    </submittedName>
</protein>
<organism evidence="1 2">
    <name type="scientific">Camellia lanceoleosa</name>
    <dbReference type="NCBI Taxonomy" id="1840588"/>
    <lineage>
        <taxon>Eukaryota</taxon>
        <taxon>Viridiplantae</taxon>
        <taxon>Streptophyta</taxon>
        <taxon>Embryophyta</taxon>
        <taxon>Tracheophyta</taxon>
        <taxon>Spermatophyta</taxon>
        <taxon>Magnoliopsida</taxon>
        <taxon>eudicotyledons</taxon>
        <taxon>Gunneridae</taxon>
        <taxon>Pentapetalae</taxon>
        <taxon>asterids</taxon>
        <taxon>Ericales</taxon>
        <taxon>Theaceae</taxon>
        <taxon>Camellia</taxon>
    </lineage>
</organism>
<evidence type="ECO:0000313" key="2">
    <source>
        <dbReference type="Proteomes" id="UP001060215"/>
    </source>
</evidence>
<name>A0ACC0FUN6_9ERIC</name>
<reference evidence="1 2" key="1">
    <citation type="journal article" date="2022" name="Plant J.">
        <title>Chromosome-level genome of Camellia lanceoleosa provides a valuable resource for understanding genome evolution and self-incompatibility.</title>
        <authorList>
            <person name="Gong W."/>
            <person name="Xiao S."/>
            <person name="Wang L."/>
            <person name="Liao Z."/>
            <person name="Chang Y."/>
            <person name="Mo W."/>
            <person name="Hu G."/>
            <person name="Li W."/>
            <person name="Zhao G."/>
            <person name="Zhu H."/>
            <person name="Hu X."/>
            <person name="Ji K."/>
            <person name="Xiang X."/>
            <person name="Song Q."/>
            <person name="Yuan D."/>
            <person name="Jin S."/>
            <person name="Zhang L."/>
        </authorList>
    </citation>
    <scope>NUCLEOTIDE SEQUENCE [LARGE SCALE GENOMIC DNA]</scope>
    <source>
        <strain evidence="1">SQ_2022a</strain>
    </source>
</reference>
<comment type="caution">
    <text evidence="1">The sequence shown here is derived from an EMBL/GenBank/DDBJ whole genome shotgun (WGS) entry which is preliminary data.</text>
</comment>
<dbReference type="Proteomes" id="UP001060215">
    <property type="component" value="Chromosome 13"/>
</dbReference>
<proteinExistence type="predicted"/>
<dbReference type="EMBL" id="CM045770">
    <property type="protein sequence ID" value="KAI7991101.1"/>
    <property type="molecule type" value="Genomic_DNA"/>
</dbReference>